<organism evidence="2 3">
    <name type="scientific">Fibrivirga algicola</name>
    <dbReference type="NCBI Taxonomy" id="2950420"/>
    <lineage>
        <taxon>Bacteria</taxon>
        <taxon>Pseudomonadati</taxon>
        <taxon>Bacteroidota</taxon>
        <taxon>Cytophagia</taxon>
        <taxon>Cytophagales</taxon>
        <taxon>Spirosomataceae</taxon>
        <taxon>Fibrivirga</taxon>
    </lineage>
</organism>
<keyword evidence="3" id="KW-1185">Reference proteome</keyword>
<feature type="transmembrane region" description="Helical" evidence="1">
    <location>
        <begin position="138"/>
        <end position="157"/>
    </location>
</feature>
<reference evidence="2" key="1">
    <citation type="submission" date="2024-05" db="EMBL/GenBank/DDBJ databases">
        <authorList>
            <person name="Jung D.-H."/>
        </authorList>
    </citation>
    <scope>NUCLEOTIDE SEQUENCE</scope>
    <source>
        <strain evidence="2">JA-25</strain>
    </source>
</reference>
<feature type="transmembrane region" description="Helical" evidence="1">
    <location>
        <begin position="353"/>
        <end position="374"/>
    </location>
</feature>
<name>A0ABX0Q9X0_9BACT</name>
<feature type="transmembrane region" description="Helical" evidence="1">
    <location>
        <begin position="208"/>
        <end position="229"/>
    </location>
</feature>
<dbReference type="Proteomes" id="UP000606008">
    <property type="component" value="Unassembled WGS sequence"/>
</dbReference>
<feature type="transmembrane region" description="Helical" evidence="1">
    <location>
        <begin position="250"/>
        <end position="274"/>
    </location>
</feature>
<dbReference type="PANTHER" id="PTHR31061:SF24">
    <property type="entry name" value="LD22376P"/>
    <property type="match status" value="1"/>
</dbReference>
<feature type="transmembrane region" description="Helical" evidence="1">
    <location>
        <begin position="280"/>
        <end position="298"/>
    </location>
</feature>
<feature type="transmembrane region" description="Helical" evidence="1">
    <location>
        <begin position="310"/>
        <end position="333"/>
    </location>
</feature>
<evidence type="ECO:0000313" key="3">
    <source>
        <dbReference type="Proteomes" id="UP000606008"/>
    </source>
</evidence>
<evidence type="ECO:0000256" key="1">
    <source>
        <dbReference type="SAM" id="Phobius"/>
    </source>
</evidence>
<gene>
    <name evidence="2" type="ORF">F7231_00030</name>
</gene>
<keyword evidence="1" id="KW-1133">Transmembrane helix</keyword>
<keyword evidence="1" id="KW-0472">Membrane</keyword>
<comment type="caution">
    <text evidence="2">The sequence shown here is derived from an EMBL/GenBank/DDBJ whole genome shotgun (WGS) entry which is preliminary data.</text>
</comment>
<proteinExistence type="predicted"/>
<evidence type="ECO:0000313" key="2">
    <source>
        <dbReference type="EMBL" id="NID08543.1"/>
    </source>
</evidence>
<keyword evidence="1" id="KW-0812">Transmembrane</keyword>
<sequence length="382" mass="42714">MDAYRGFVMLLMAGELLRFSDLHEAMPTSSFWAFLAFQQSHVDWAGCSLHDLIQPSFSFLVGVALPYSVASRLTRGDSVRSQFGHALRRSLILILLGIFLRSIHKTQTYFTFEDTLTQIGLGYPFLFLLGNATPRTQWIALVGVLVGYWVAFALYPAPTAGFDYAAVGVPADWPHHYTGLAAHFNKNSNLAWAFDTWFLNLFPRKSPFLFNGGGYATLSFIPTLGTMLLGLQAGQWLRSAQPGRLIVRQLLIAGAVCIALGLLLHLTGLCPIVKRIWTPAWTLFSGGCCFGLMAFFYATIDIAKRRSWAFFLTVIGMNSIAIYCMVELISHFITDSFYIHLGHGPFQMFGPAFEPLLAGAATLGVFYLILLWMYRRKLFIRV</sequence>
<dbReference type="PANTHER" id="PTHR31061">
    <property type="entry name" value="LD22376P"/>
    <property type="match status" value="1"/>
</dbReference>
<evidence type="ECO:0008006" key="4">
    <source>
        <dbReference type="Google" id="ProtNLM"/>
    </source>
</evidence>
<dbReference type="EMBL" id="WAEL01000001">
    <property type="protein sequence ID" value="NID08543.1"/>
    <property type="molecule type" value="Genomic_DNA"/>
</dbReference>
<protein>
    <recommendedName>
        <fullName evidence="4">DUF5009 domain-containing protein</fullName>
    </recommendedName>
</protein>
<accession>A0ABX0Q9X0</accession>